<feature type="compositionally biased region" description="Polar residues" evidence="4">
    <location>
        <begin position="128"/>
        <end position="145"/>
    </location>
</feature>
<dbReference type="Gene3D" id="3.90.1300.10">
    <property type="entry name" value="Amidase signature (AS) domain"/>
    <property type="match status" value="1"/>
</dbReference>
<feature type="compositionally biased region" description="Low complexity" evidence="4">
    <location>
        <begin position="146"/>
        <end position="157"/>
    </location>
</feature>
<name>A0ABF7QZ95_RHILW</name>
<dbReference type="InterPro" id="IPR000120">
    <property type="entry name" value="Amidase"/>
</dbReference>
<keyword evidence="6" id="KW-0614">Plasmid</keyword>
<comment type="function">
    <text evidence="1">Hydrolyzes indole-3-acetamide (IAM) into indole-3-acetic acid (IAA).</text>
</comment>
<dbReference type="RefSeq" id="WP_012559920.1">
    <property type="nucleotide sequence ID" value="NC_011370.1"/>
</dbReference>
<proteinExistence type="inferred from homology"/>
<dbReference type="InterPro" id="IPR036928">
    <property type="entry name" value="AS_sf"/>
</dbReference>
<evidence type="ECO:0000256" key="2">
    <source>
        <dbReference type="ARBA" id="ARBA00009199"/>
    </source>
</evidence>
<dbReference type="SUPFAM" id="SSF75304">
    <property type="entry name" value="Amidase signature (AS) enzymes"/>
    <property type="match status" value="1"/>
</dbReference>
<dbReference type="GO" id="GO:0016787">
    <property type="term" value="F:hydrolase activity"/>
    <property type="evidence" value="ECO:0007669"/>
    <property type="project" value="UniProtKB-KW"/>
</dbReference>
<dbReference type="PANTHER" id="PTHR11895:SF7">
    <property type="entry name" value="GLUTAMYL-TRNA(GLN) AMIDOTRANSFERASE SUBUNIT A, MITOCHONDRIAL"/>
    <property type="match status" value="1"/>
</dbReference>
<keyword evidence="7" id="KW-1185">Reference proteome</keyword>
<accession>A0ABF7QZ95</accession>
<evidence type="ECO:0000313" key="7">
    <source>
        <dbReference type="Proteomes" id="UP000008330"/>
    </source>
</evidence>
<dbReference type="KEGG" id="rlt:Rleg2_6284"/>
<dbReference type="AlphaFoldDB" id="A0ABF7QZ95"/>
<dbReference type="EMBL" id="CP001195">
    <property type="protein sequence ID" value="ACI59654.1"/>
    <property type="molecule type" value="Genomic_DNA"/>
</dbReference>
<dbReference type="Proteomes" id="UP000008330">
    <property type="component" value="Plasmid pRLG203"/>
</dbReference>
<dbReference type="Pfam" id="PF01425">
    <property type="entry name" value="Amidase"/>
    <property type="match status" value="1"/>
</dbReference>
<dbReference type="PROSITE" id="PS00571">
    <property type="entry name" value="AMIDASES"/>
    <property type="match status" value="1"/>
</dbReference>
<comment type="similarity">
    <text evidence="2">Belongs to the amidase family.</text>
</comment>
<keyword evidence="6" id="KW-0378">Hydrolase</keyword>
<evidence type="ECO:0000256" key="4">
    <source>
        <dbReference type="SAM" id="MobiDB-lite"/>
    </source>
</evidence>
<geneLocation type="plasmid" evidence="6 7">
    <name>pRLG203</name>
</geneLocation>
<reference evidence="6 7" key="1">
    <citation type="journal article" date="2010" name="Stand. Genomic Sci.">
        <title>Complete genome sequence of Rhizobium leguminosarum bv trifolii strain WSM2304, an effective microsymbiont of the South American clover Trifolium polymorphum.</title>
        <authorList>
            <person name="Reeve W."/>
            <person name="O'Hara G."/>
            <person name="Chain P."/>
            <person name="Ardley J."/>
            <person name="Brau L."/>
            <person name="Nandesena K."/>
            <person name="Tiwari R."/>
            <person name="Malfatti S."/>
            <person name="Kiss H."/>
            <person name="Lapidus A."/>
            <person name="Copeland A."/>
            <person name="Nolan M."/>
            <person name="Land M."/>
            <person name="Ivanova N."/>
            <person name="Mavromatis K."/>
            <person name="Markowitz V."/>
            <person name="Kyrpides N."/>
            <person name="Melino V."/>
            <person name="Denton M."/>
            <person name="Yates R."/>
            <person name="Howieson J."/>
        </authorList>
    </citation>
    <scope>NUCLEOTIDE SEQUENCE [LARGE SCALE GENOMIC DNA]</scope>
    <source>
        <strain evidence="6 7">WSM2304</strain>
    </source>
</reference>
<evidence type="ECO:0000313" key="6">
    <source>
        <dbReference type="EMBL" id="ACI59654.1"/>
    </source>
</evidence>
<organism evidence="6 7">
    <name type="scientific">Rhizobium leguminosarum bv. trifolii (strain WSM2304)</name>
    <dbReference type="NCBI Taxonomy" id="395492"/>
    <lineage>
        <taxon>Bacteria</taxon>
        <taxon>Pseudomonadati</taxon>
        <taxon>Pseudomonadota</taxon>
        <taxon>Alphaproteobacteria</taxon>
        <taxon>Hyphomicrobiales</taxon>
        <taxon>Rhizobiaceae</taxon>
        <taxon>Rhizobium/Agrobacterium group</taxon>
        <taxon>Rhizobium</taxon>
    </lineage>
</organism>
<evidence type="ECO:0000256" key="1">
    <source>
        <dbReference type="ARBA" id="ARBA00003871"/>
    </source>
</evidence>
<feature type="region of interest" description="Disordered" evidence="4">
    <location>
        <begin position="128"/>
        <end position="157"/>
    </location>
</feature>
<dbReference type="InterPro" id="IPR020556">
    <property type="entry name" value="Amidase_CS"/>
</dbReference>
<gene>
    <name evidence="6" type="ordered locus">Rleg2_6284</name>
</gene>
<evidence type="ECO:0000256" key="3">
    <source>
        <dbReference type="ARBA" id="ARBA00021874"/>
    </source>
</evidence>
<dbReference type="PANTHER" id="PTHR11895">
    <property type="entry name" value="TRANSAMIDASE"/>
    <property type="match status" value="1"/>
</dbReference>
<feature type="domain" description="Amidase" evidence="5">
    <location>
        <begin position="30"/>
        <end position="457"/>
    </location>
</feature>
<protein>
    <recommendedName>
        <fullName evidence="3">Indoleacetamide hydrolase</fullName>
    </recommendedName>
</protein>
<sequence>MNSTEYRSRDAIDLARMLHNKELTPLELMDIAIERAESVNVKINALCNVNFEHGREIARSASLKGRFGALPFLLKDSGLGYPPLSNSLGSRLFAGLKIDFNSTLTERFLDDGMLPFGRTTVPEFSMAPTTEAVQNGGPTRNPWDQSRSPGGSSGGAAAAVASGIIPLAHGSDGGGSIRIPASCCGIYGLKPSRGLIPAGPARGEGWGGLATDGVLSRSVRDTAAALDGVAGMELGAPYAAPKKSGAYTFVLNRPFEKPKRIAMWSIGFDDIPIDPECHLALQTAKGLLEKMGHEVVDAPLPPIQFAKFVEAQINVMAANVTVAVNGKVRNDLASGWEQKLEPAILDAYQRGRALNAETYALAITRFHTIGRQLEVYIRDYDFILTPTLMQPPVGLGFITTNCDFASFRTKISRYATFLAIINASGQPAASIPLHWSKDGLPIGVQMVAPFGGEADLLRMSARLEEAQPWFNRTPEI</sequence>
<evidence type="ECO:0000259" key="5">
    <source>
        <dbReference type="Pfam" id="PF01425"/>
    </source>
</evidence>
<dbReference type="InterPro" id="IPR023631">
    <property type="entry name" value="Amidase_dom"/>
</dbReference>